<proteinExistence type="predicted"/>
<evidence type="ECO:0000313" key="2">
    <source>
        <dbReference type="Ensembl" id="ENSSAUP00010067132.1"/>
    </source>
</evidence>
<dbReference type="PANTHER" id="PTHR10424">
    <property type="entry name" value="VIRAL ENVELOPE PROTEIN"/>
    <property type="match status" value="1"/>
</dbReference>
<organism evidence="2 3">
    <name type="scientific">Sparus aurata</name>
    <name type="common">Gilthead sea bream</name>
    <dbReference type="NCBI Taxonomy" id="8175"/>
    <lineage>
        <taxon>Eukaryota</taxon>
        <taxon>Metazoa</taxon>
        <taxon>Chordata</taxon>
        <taxon>Craniata</taxon>
        <taxon>Vertebrata</taxon>
        <taxon>Euteleostomi</taxon>
        <taxon>Actinopterygii</taxon>
        <taxon>Neopterygii</taxon>
        <taxon>Teleostei</taxon>
        <taxon>Neoteleostei</taxon>
        <taxon>Acanthomorphata</taxon>
        <taxon>Eupercaria</taxon>
        <taxon>Spariformes</taxon>
        <taxon>Sparidae</taxon>
        <taxon>Sparus</taxon>
    </lineage>
</organism>
<accession>A0A671YUD7</accession>
<keyword evidence="1" id="KW-0812">Transmembrane</keyword>
<dbReference type="Pfam" id="PF00429">
    <property type="entry name" value="TLV_coat"/>
    <property type="match status" value="1"/>
</dbReference>
<feature type="transmembrane region" description="Helical" evidence="1">
    <location>
        <begin position="20"/>
        <end position="39"/>
    </location>
</feature>
<sequence length="642" mass="71346">MEINRPWHPFRLPGFCGLRGTMICLLVVALMIVLPLGWIEFHSKTKHDTNPTHDNKHRHKRSTMMNHRPITLQFFEGVDGANQFDLCDVIPCDRFQKKHIRSDKYLCTFANYENNAGSLTKASCSIWADVICNTGDSDWGYQLENPAKYRLEIYKGERIDNYSPGHCNPIVVSLKNPRLSDARSYVLGSAESGKDPEGLVVITVIAPNTTTFDRYKKLSTKTNSDPRVKYFDISAPGAALVYETGYHDENLWLDWMYFTAISNNLTNCIACSTARPTLTTVPAPLFPTSDKEGFECMLQLHMMPKPPNCQALSKLFPVAGAAIAPPIFTAKEGKYVCLLRDNTAYVGRMPQSWCNYTLDVTRTILRNVLPPAWSGVCTLVRLAIPITLIGEKRAAALARHHSRPKRTTLADFDMTVTSPTYFDAIGVPRGVPDEYKLANPISNGFESIFPWITTNKNVDRINLVHYNVQTLANNTRNAVMGISGQLSATSLMALQNRMALDMMLAETGGVCAMIDGTCCTYIPNNTAPDGSVTRALIGLKTLAHKMADDSGVDNFVQDWLYSVFGNWQGLIMPVLMSIAVFIAIITCCGCCAIPCIRTLVNRLITTALSKETAPSPYQMPLIEDGMEDSPFILILLDFYKGV</sequence>
<keyword evidence="3" id="KW-1185">Reference proteome</keyword>
<evidence type="ECO:0000313" key="3">
    <source>
        <dbReference type="Proteomes" id="UP000472265"/>
    </source>
</evidence>
<dbReference type="Ensembl" id="ENSSAUT00010070276.1">
    <property type="protein sequence ID" value="ENSSAUP00010067132.1"/>
    <property type="gene ID" value="ENSSAUG00010026699.1"/>
</dbReference>
<dbReference type="InParanoid" id="A0A671YUD7"/>
<dbReference type="SUPFAM" id="SSF58069">
    <property type="entry name" value="Virus ectodomain"/>
    <property type="match status" value="1"/>
</dbReference>
<reference evidence="2" key="3">
    <citation type="submission" date="2025-09" db="UniProtKB">
        <authorList>
            <consortium name="Ensembl"/>
        </authorList>
    </citation>
    <scope>IDENTIFICATION</scope>
</reference>
<dbReference type="Gene3D" id="1.10.287.210">
    <property type="match status" value="1"/>
</dbReference>
<reference evidence="2" key="2">
    <citation type="submission" date="2025-08" db="UniProtKB">
        <authorList>
            <consortium name="Ensembl"/>
        </authorList>
    </citation>
    <scope>IDENTIFICATION</scope>
</reference>
<reference evidence="2" key="1">
    <citation type="submission" date="2021-04" db="EMBL/GenBank/DDBJ databases">
        <authorList>
            <consortium name="Wellcome Sanger Institute Data Sharing"/>
        </authorList>
    </citation>
    <scope>NUCLEOTIDE SEQUENCE [LARGE SCALE GENOMIC DNA]</scope>
</reference>
<evidence type="ECO:0000256" key="1">
    <source>
        <dbReference type="SAM" id="Phobius"/>
    </source>
</evidence>
<dbReference type="GeneTree" id="ENSGT00530000064449"/>
<dbReference type="AlphaFoldDB" id="A0A671YUD7"/>
<dbReference type="OMA" id="RSITHSW"/>
<keyword evidence="1" id="KW-0472">Membrane</keyword>
<name>A0A671YUD7_SPAAU</name>
<dbReference type="PANTHER" id="PTHR10424:SF80">
    <property type="entry name" value="ENVELOPE GLYCOPROTEIN"/>
    <property type="match status" value="1"/>
</dbReference>
<keyword evidence="1" id="KW-1133">Transmembrane helix</keyword>
<dbReference type="Proteomes" id="UP000472265">
    <property type="component" value="Chromosome 10"/>
</dbReference>
<dbReference type="InterPro" id="IPR018154">
    <property type="entry name" value="TLV/ENV_coat_polyprotein"/>
</dbReference>
<feature type="transmembrane region" description="Helical" evidence="1">
    <location>
        <begin position="570"/>
        <end position="596"/>
    </location>
</feature>
<protein>
    <submittedName>
        <fullName evidence="2">Uncharacterized protein</fullName>
    </submittedName>
</protein>